<evidence type="ECO:0000313" key="2">
    <source>
        <dbReference type="EMBL" id="OUJ04502.1"/>
    </source>
</evidence>
<dbReference type="Gene3D" id="3.40.630.30">
    <property type="match status" value="1"/>
</dbReference>
<dbReference type="Proteomes" id="UP000196086">
    <property type="component" value="Unassembled WGS sequence"/>
</dbReference>
<protein>
    <submittedName>
        <fullName evidence="2">Acetyltransferase</fullName>
    </submittedName>
</protein>
<gene>
    <name evidence="2" type="ORF">HK14_04255</name>
</gene>
<proteinExistence type="predicted"/>
<keyword evidence="2" id="KW-0808">Transferase</keyword>
<dbReference type="PROSITE" id="PS51186">
    <property type="entry name" value="GNAT"/>
    <property type="match status" value="1"/>
</dbReference>
<evidence type="ECO:0000313" key="3">
    <source>
        <dbReference type="Proteomes" id="UP000196086"/>
    </source>
</evidence>
<reference evidence="2 3" key="1">
    <citation type="submission" date="2014-06" db="EMBL/GenBank/DDBJ databases">
        <authorList>
            <person name="Ju J."/>
            <person name="Zhang J."/>
        </authorList>
    </citation>
    <scope>NUCLEOTIDE SEQUENCE [LARGE SCALE GENOMIC DNA]</scope>
    <source>
        <strain evidence="2 3">DsW_47</strain>
    </source>
</reference>
<dbReference type="EMBL" id="JOMQ01000002">
    <property type="protein sequence ID" value="OUJ04502.1"/>
    <property type="molecule type" value="Genomic_DNA"/>
</dbReference>
<dbReference type="InterPro" id="IPR016181">
    <property type="entry name" value="Acyl_CoA_acyltransferase"/>
</dbReference>
<feature type="domain" description="N-acetyltransferase" evidence="1">
    <location>
        <begin position="49"/>
        <end position="188"/>
    </location>
</feature>
<sequence>MTTEITIRPLEPTTRMKVCVTFMQMGAPPTGPALPLPDGWSLRLIKPSVTYYRYLQDHVGRAYCWWMRQASTDAILAGILHNPAVQIGLLMQDETPYGFFEFDLIAPQDINLSYFGLFPEAVGKGIGRAFLDAVVRLAWSYGPTTLRVNTCTADHPRALPFYQQAGFVTVKEVEEVWDVPQRLGLSIPERFLA</sequence>
<dbReference type="GO" id="GO:0016747">
    <property type="term" value="F:acyltransferase activity, transferring groups other than amino-acyl groups"/>
    <property type="evidence" value="ECO:0007669"/>
    <property type="project" value="InterPro"/>
</dbReference>
<dbReference type="RefSeq" id="WP_086650202.1">
    <property type="nucleotide sequence ID" value="NZ_JOMQ01000002.1"/>
</dbReference>
<evidence type="ECO:0000259" key="1">
    <source>
        <dbReference type="PROSITE" id="PS51186"/>
    </source>
</evidence>
<name>A0A1Z5YYW1_9PROT</name>
<dbReference type="SUPFAM" id="SSF55729">
    <property type="entry name" value="Acyl-CoA N-acyltransferases (Nat)"/>
    <property type="match status" value="1"/>
</dbReference>
<dbReference type="AlphaFoldDB" id="A0A1Z5YYW1"/>
<accession>A0A1Z5YYW1</accession>
<dbReference type="CDD" id="cd04301">
    <property type="entry name" value="NAT_SF"/>
    <property type="match status" value="1"/>
</dbReference>
<dbReference type="InterPro" id="IPR000182">
    <property type="entry name" value="GNAT_dom"/>
</dbReference>
<dbReference type="OrthoDB" id="275336at2"/>
<dbReference type="Pfam" id="PF00583">
    <property type="entry name" value="Acetyltransf_1"/>
    <property type="match status" value="1"/>
</dbReference>
<organism evidence="2 3">
    <name type="scientific">Acetobacter cibinongensis</name>
    <dbReference type="NCBI Taxonomy" id="146475"/>
    <lineage>
        <taxon>Bacteria</taxon>
        <taxon>Pseudomonadati</taxon>
        <taxon>Pseudomonadota</taxon>
        <taxon>Alphaproteobacteria</taxon>
        <taxon>Acetobacterales</taxon>
        <taxon>Acetobacteraceae</taxon>
        <taxon>Acetobacter</taxon>
    </lineage>
</organism>
<comment type="caution">
    <text evidence="2">The sequence shown here is derived from an EMBL/GenBank/DDBJ whole genome shotgun (WGS) entry which is preliminary data.</text>
</comment>